<keyword evidence="3" id="KW-0056">Arginine metabolism</keyword>
<dbReference type="RefSeq" id="WP_114526286.1">
    <property type="nucleotide sequence ID" value="NZ_AP031442.1"/>
</dbReference>
<evidence type="ECO:0000256" key="1">
    <source>
        <dbReference type="ARBA" id="ARBA00010206"/>
    </source>
</evidence>
<reference evidence="8" key="3">
    <citation type="submission" date="2019-06" db="EMBL/GenBank/DDBJ databases">
        <authorList>
            <person name="Bisanz J.E."/>
            <person name="Turnbaugh P.J."/>
        </authorList>
    </citation>
    <scope>NUCLEOTIDE SEQUENCE</scope>
    <source>
        <strain evidence="8">SECO-MT75m2</strain>
    </source>
</reference>
<evidence type="ECO:0000256" key="3">
    <source>
        <dbReference type="HAMAP-Rule" id="MF_00242"/>
    </source>
</evidence>
<dbReference type="HAMAP" id="MF_00242">
    <property type="entry name" value="Arg_deiminase"/>
    <property type="match status" value="1"/>
</dbReference>
<evidence type="ECO:0000313" key="12">
    <source>
        <dbReference type="Proteomes" id="UP000436429"/>
    </source>
</evidence>
<evidence type="ECO:0000313" key="8">
    <source>
        <dbReference type="EMBL" id="TNU92875.1"/>
    </source>
</evidence>
<accession>A0A369M4V1</accession>
<dbReference type="EMBL" id="PPUQ01000002">
    <property type="protein sequence ID" value="RDC40837.1"/>
    <property type="molecule type" value="Genomic_DNA"/>
</dbReference>
<evidence type="ECO:0000313" key="11">
    <source>
        <dbReference type="Proteomes" id="UP000312594"/>
    </source>
</evidence>
<dbReference type="SUPFAM" id="SSF55909">
    <property type="entry name" value="Pentein"/>
    <property type="match status" value="1"/>
</dbReference>
<dbReference type="Proteomes" id="UP000253915">
    <property type="component" value="Unassembled WGS sequence"/>
</dbReference>
<dbReference type="PIRSF" id="PIRSF006356">
    <property type="entry name" value="Arg_deiminase"/>
    <property type="match status" value="1"/>
</dbReference>
<dbReference type="EMBL" id="VEVP01000007">
    <property type="protein sequence ID" value="TNU92875.1"/>
    <property type="molecule type" value="Genomic_DNA"/>
</dbReference>
<dbReference type="GO" id="GO:0005737">
    <property type="term" value="C:cytoplasm"/>
    <property type="evidence" value="ECO:0007669"/>
    <property type="project" value="UniProtKB-SubCell"/>
</dbReference>
<dbReference type="PANTHER" id="PTHR47271">
    <property type="entry name" value="ARGININE DEIMINASE"/>
    <property type="match status" value="1"/>
</dbReference>
<reference evidence="5 12" key="4">
    <citation type="submission" date="2019-11" db="EMBL/GenBank/DDBJ databases">
        <title>Whole genome shotgun sequencing (WGS) data from Adlercreutzia equolifaciens ResAG-91, Eggerthella lenta MRI-F36, MRI-F37, MRI-F40, ResAG-49, ResAG-88, ResAG-121, ResAG-145, and Gordonibacter sp. ResAG-5, ResAG-26, ResAG-43, ResAG-50, ResAG-59.</title>
        <authorList>
            <person name="Stoll D.A."/>
            <person name="Danylec N."/>
            <person name="Franz C.M.A.P."/>
            <person name="Huch M."/>
        </authorList>
    </citation>
    <scope>NUCLEOTIDE SEQUENCE [LARGE SCALE GENOMIC DNA]</scope>
    <source>
        <strain evidence="5 12">ResAG-88</strain>
    </source>
</reference>
<comment type="caution">
    <text evidence="6">The sequence shown here is derived from an EMBL/GenBank/DDBJ whole genome shotgun (WGS) entry which is preliminary data.</text>
</comment>
<dbReference type="Proteomes" id="UP000253970">
    <property type="component" value="Unassembled WGS sequence"/>
</dbReference>
<protein>
    <recommendedName>
        <fullName evidence="3">Arginine deiminase</fullName>
        <shortName evidence="3">ADI</shortName>
        <ecNumber evidence="3">3.5.3.6</ecNumber>
    </recommendedName>
    <alternativeName>
        <fullName evidence="3">Arginine dihydrolase</fullName>
        <shortName evidence="3">AD</shortName>
    </alternativeName>
</protein>
<dbReference type="InterPro" id="IPR003876">
    <property type="entry name" value="Arg_deiminase"/>
</dbReference>
<dbReference type="EMBL" id="PPTU01000032">
    <property type="protein sequence ID" value="RDB66761.1"/>
    <property type="molecule type" value="Genomic_DNA"/>
</dbReference>
<dbReference type="AlphaFoldDB" id="A0A369M4V1"/>
<dbReference type="Gene3D" id="3.75.10.10">
    <property type="entry name" value="L-arginine/glycine Amidinotransferase, Chain A"/>
    <property type="match status" value="1"/>
</dbReference>
<name>A0A369M4V1_EGGLN</name>
<evidence type="ECO:0000256" key="4">
    <source>
        <dbReference type="PIRSR" id="PIRSR006356-1"/>
    </source>
</evidence>
<evidence type="ECO:0000313" key="7">
    <source>
        <dbReference type="EMBL" id="RDC40837.1"/>
    </source>
</evidence>
<evidence type="ECO:0000313" key="6">
    <source>
        <dbReference type="EMBL" id="RDB66761.1"/>
    </source>
</evidence>
<dbReference type="Pfam" id="PF02274">
    <property type="entry name" value="ADI"/>
    <property type="match status" value="1"/>
</dbReference>
<comment type="subcellular location">
    <subcellularLocation>
        <location evidence="3">Cytoplasm</location>
    </subcellularLocation>
</comment>
<dbReference type="GO" id="GO:0016990">
    <property type="term" value="F:arginine deiminase activity"/>
    <property type="evidence" value="ECO:0007669"/>
    <property type="project" value="UniProtKB-UniRule"/>
</dbReference>
<feature type="active site" description="Amidino-cysteine intermediate" evidence="3 4">
    <location>
        <position position="396"/>
    </location>
</feature>
<dbReference type="NCBIfam" id="TIGR01078">
    <property type="entry name" value="arcA"/>
    <property type="match status" value="1"/>
</dbReference>
<comment type="catalytic activity">
    <reaction evidence="3">
        <text>L-arginine + H2O = L-citrulline + NH4(+)</text>
        <dbReference type="Rhea" id="RHEA:19597"/>
        <dbReference type="ChEBI" id="CHEBI:15377"/>
        <dbReference type="ChEBI" id="CHEBI:28938"/>
        <dbReference type="ChEBI" id="CHEBI:32682"/>
        <dbReference type="ChEBI" id="CHEBI:57743"/>
        <dbReference type="EC" id="3.5.3.6"/>
    </reaction>
</comment>
<dbReference type="Proteomes" id="UP000436429">
    <property type="component" value="Unassembled WGS sequence"/>
</dbReference>
<dbReference type="UniPathway" id="UPA00254">
    <property type="reaction ID" value="UER00364"/>
</dbReference>
<evidence type="ECO:0000313" key="9">
    <source>
        <dbReference type="Proteomes" id="UP000253915"/>
    </source>
</evidence>
<gene>
    <name evidence="3 6" type="primary">arcA</name>
    <name evidence="7" type="ORF">C1853_01700</name>
    <name evidence="6" type="ORF">C1875_13705</name>
    <name evidence="8" type="ORF">FIC87_04370</name>
    <name evidence="5" type="ORF">GO726_13740</name>
</gene>
<reference evidence="9 10" key="2">
    <citation type="journal article" date="2018" name="Elife">
        <title>Discovery and characterization of a prevalent human gut bacterial enzyme sufficient for the inactivation of a family of plant toxins.</title>
        <authorList>
            <person name="Koppel N."/>
            <person name="Bisanz J.E."/>
            <person name="Pandelia M.E."/>
            <person name="Turnbaugh P.J."/>
            <person name="Balskus E.P."/>
        </authorList>
    </citation>
    <scope>NUCLEOTIDE SEQUENCE [LARGE SCALE GENOMIC DNA]</scope>
    <source>
        <strain evidence="7 9">16A</strain>
        <strain evidence="6 10">W1 BHI 6</strain>
    </source>
</reference>
<keyword evidence="3" id="KW-0963">Cytoplasm</keyword>
<evidence type="ECO:0000256" key="2">
    <source>
        <dbReference type="ARBA" id="ARBA00022801"/>
    </source>
</evidence>
<proteinExistence type="inferred from homology"/>
<dbReference type="PRINTS" id="PR01466">
    <property type="entry name" value="ARGDEIMINASE"/>
</dbReference>
<comment type="pathway">
    <text evidence="3">Amino-acid degradation; L-arginine degradation via ADI pathway; carbamoyl phosphate from L-arginine: step 1/2.</text>
</comment>
<evidence type="ECO:0000313" key="10">
    <source>
        <dbReference type="Proteomes" id="UP000253970"/>
    </source>
</evidence>
<organism evidence="6 10">
    <name type="scientific">Eggerthella lenta</name>
    <name type="common">Eubacterium lentum</name>
    <dbReference type="NCBI Taxonomy" id="84112"/>
    <lineage>
        <taxon>Bacteria</taxon>
        <taxon>Bacillati</taxon>
        <taxon>Actinomycetota</taxon>
        <taxon>Coriobacteriia</taxon>
        <taxon>Eggerthellales</taxon>
        <taxon>Eggerthellaceae</taxon>
        <taxon>Eggerthella</taxon>
    </lineage>
</organism>
<dbReference type="EC" id="3.5.3.6" evidence="3"/>
<comment type="similarity">
    <text evidence="1 3">Belongs to the arginine deiminase family.</text>
</comment>
<keyword evidence="2 3" id="KW-0378">Hydrolase</keyword>
<dbReference type="GO" id="GO:0019546">
    <property type="term" value="P:L-arginine deiminase pathway"/>
    <property type="evidence" value="ECO:0007669"/>
    <property type="project" value="UniProtKB-UniRule"/>
</dbReference>
<dbReference type="Gene3D" id="1.10.3930.10">
    <property type="entry name" value="Arginine deiminase"/>
    <property type="match status" value="1"/>
</dbReference>
<reference evidence="8 11" key="1">
    <citation type="journal article" date="2005" name="Appl. Environ. Microbiol.">
        <title>Intestinal bacterial communities that produce active estrogen-like compounds enterodiol and enterolactone in humans.</title>
        <authorList>
            <person name="Clavel T."/>
            <person name="Henderson G."/>
            <person name="Alpert C.A."/>
            <person name="Philippe C."/>
            <person name="Rigottier-Gois L."/>
            <person name="Dore J."/>
            <person name="Blaut M."/>
        </authorList>
    </citation>
    <scope>NUCLEOTIDE SEQUENCE [LARGE SCALE GENOMIC DNA]</scope>
    <source>
        <strain evidence="8 11">SECO-MT75m2</strain>
    </source>
</reference>
<dbReference type="PANTHER" id="PTHR47271:SF2">
    <property type="entry name" value="ARGININE DEIMINASE"/>
    <property type="match status" value="1"/>
</dbReference>
<dbReference type="NCBIfam" id="NF002381">
    <property type="entry name" value="PRK01388.1"/>
    <property type="match status" value="1"/>
</dbReference>
<dbReference type="EMBL" id="WPOM01000043">
    <property type="protein sequence ID" value="MVN34219.1"/>
    <property type="molecule type" value="Genomic_DNA"/>
</dbReference>
<dbReference type="Proteomes" id="UP000312594">
    <property type="component" value="Unassembled WGS sequence"/>
</dbReference>
<evidence type="ECO:0000313" key="5">
    <source>
        <dbReference type="EMBL" id="MVN34219.1"/>
    </source>
</evidence>
<sequence length="405" mass="45667">MSGVNVKSEIKPLKKVLLHRPGKELLNLTPNTLEELLFDDIPFLKVAQEEHDAFAQALRDNGVEVFYLEDLMAEVLEANPELREQFLKQWIEEAGIRTDRYQKIIFDYMQENYPDAKDFVLKTMEGINLTELHTDKSNSLVDLVSESSKMVVAPMPNLYFTRDPFAMIGNGVSINRMYSETRNRETIYGEYIFTHHPLLKGTPEYYSRYNTFHIEGGDILNINDKVLAIGISQRTEPDAIDAIAKNIFNDPTSPIETILAFNIPNSRAFMHLDTVFTQIDTDKFTIHPGIMGPLTVFEITAAGEGIKVKEVNGTLESILETYVGHPVELIPCGGGDRIAAEREQWNDGSNTLCIAPGKIVVYERNDVTNKVLRDKGLDLIIVPSAELSRGRGGPRCMSMPIERED</sequence>